<gene>
    <name evidence="7" type="ORF">BZG36_04720</name>
</gene>
<comment type="similarity">
    <text evidence="2">Belongs to the Mediator complex subunit 10 family.</text>
</comment>
<evidence type="ECO:0000256" key="3">
    <source>
        <dbReference type="ARBA" id="ARBA00023015"/>
    </source>
</evidence>
<dbReference type="Pfam" id="PF00172">
    <property type="entry name" value="Zn_clus"/>
    <property type="match status" value="1"/>
</dbReference>
<dbReference type="CDD" id="cd00067">
    <property type="entry name" value="GAL4"/>
    <property type="match status" value="1"/>
</dbReference>
<keyword evidence="3" id="KW-0805">Transcription regulation</keyword>
<dbReference type="Pfam" id="PF09748">
    <property type="entry name" value="Med10"/>
    <property type="match status" value="1"/>
</dbReference>
<dbReference type="AlphaFoldDB" id="A0A261XV55"/>
<comment type="caution">
    <text evidence="7">The sequence shown here is derived from an EMBL/GenBank/DDBJ whole genome shotgun (WGS) entry which is preliminary data.</text>
</comment>
<dbReference type="GO" id="GO:0008270">
    <property type="term" value="F:zinc ion binding"/>
    <property type="evidence" value="ECO:0007669"/>
    <property type="project" value="InterPro"/>
</dbReference>
<evidence type="ECO:0000256" key="1">
    <source>
        <dbReference type="ARBA" id="ARBA00004123"/>
    </source>
</evidence>
<evidence type="ECO:0000313" key="8">
    <source>
        <dbReference type="Proteomes" id="UP000242875"/>
    </source>
</evidence>
<evidence type="ECO:0000313" key="7">
    <source>
        <dbReference type="EMBL" id="OZJ02218.1"/>
    </source>
</evidence>
<organism evidence="7 8">
    <name type="scientific">Bifiguratus adelaidae</name>
    <dbReference type="NCBI Taxonomy" id="1938954"/>
    <lineage>
        <taxon>Eukaryota</taxon>
        <taxon>Fungi</taxon>
        <taxon>Fungi incertae sedis</taxon>
        <taxon>Mucoromycota</taxon>
        <taxon>Mucoromycotina</taxon>
        <taxon>Endogonomycetes</taxon>
        <taxon>Endogonales</taxon>
        <taxon>Endogonales incertae sedis</taxon>
        <taxon>Bifiguratus</taxon>
    </lineage>
</organism>
<dbReference type="SMART" id="SM00066">
    <property type="entry name" value="GAL4"/>
    <property type="match status" value="1"/>
</dbReference>
<reference evidence="7 8" key="1">
    <citation type="journal article" date="2017" name="Mycologia">
        <title>Bifiguratus adelaidae, gen. et sp. nov., a new member of Mucoromycotina in endophytic and soil-dwelling habitats.</title>
        <authorList>
            <person name="Torres-Cruz T.J."/>
            <person name="Billingsley Tobias T.L."/>
            <person name="Almatruk M."/>
            <person name="Hesse C."/>
            <person name="Kuske C.R."/>
            <person name="Desiro A."/>
            <person name="Benucci G.M."/>
            <person name="Bonito G."/>
            <person name="Stajich J.E."/>
            <person name="Dunlap C."/>
            <person name="Arnold A.E."/>
            <person name="Porras-Alfaro A."/>
        </authorList>
    </citation>
    <scope>NUCLEOTIDE SEQUENCE [LARGE SCALE GENOMIC DNA]</scope>
    <source>
        <strain evidence="7 8">AZ0501</strain>
    </source>
</reference>
<keyword evidence="8" id="KW-1185">Reference proteome</keyword>
<protein>
    <recommendedName>
        <fullName evidence="6">Zn(2)-C6 fungal-type domain-containing protein</fullName>
    </recommendedName>
</protein>
<dbReference type="InterPro" id="IPR036864">
    <property type="entry name" value="Zn2-C6_fun-type_DNA-bd_sf"/>
</dbReference>
<evidence type="ECO:0000256" key="5">
    <source>
        <dbReference type="ARBA" id="ARBA00023242"/>
    </source>
</evidence>
<comment type="subcellular location">
    <subcellularLocation>
        <location evidence="1">Nucleus</location>
    </subcellularLocation>
</comment>
<dbReference type="InterPro" id="IPR019145">
    <property type="entry name" value="Mediator_Med10"/>
</dbReference>
<keyword evidence="5" id="KW-0539">Nucleus</keyword>
<dbReference type="Gene3D" id="4.10.240.10">
    <property type="entry name" value="Zn(2)-C6 fungal-type DNA-binding domain"/>
    <property type="match status" value="1"/>
</dbReference>
<dbReference type="SUPFAM" id="SSF57701">
    <property type="entry name" value="Zn2/Cys6 DNA-binding domain"/>
    <property type="match status" value="1"/>
</dbReference>
<accession>A0A261XV55</accession>
<dbReference type="OrthoDB" id="337270at2759"/>
<sequence>MSNGEGEGSRKALETRLTDTINCLYELSVMVYDFQEESGNQLVQNKINQLVNHYAEIDKLKDELDMTVPEEVVNLVQDGKIPDLFTQAFIERAAAENQYTNGKVAAVKDFRDRLASELLHNFPDMQDVLRSAMLSETASTRQHFHGCQGNNALSNGSDEKMSSQRHKTHQFPECPEVGFLLMQKLRRSCDNCYTNRVKCTGGQPCDRCHQSDLACIFSPRQQYTSKKRKLKNDFGSSTSPQDNLLYSVPLDIPDYHSLLTGMTPVWPLIEDTEQSCLEHHAPLSNLSALLLNESHPRSCKDMGLDLLREISDANSIGRDAALELHYKVNTVFSKILNCRQCHACQAGDGHNGLVGAAMMCMSFMPSSITFLQQALSPSDTELWPGMYYGSCPIDNPIVDEMRRLIARQAIKETRDLVDQWRQLAHRTHPTDDPVCLTQVAADKMDLRLNNLEKAIA</sequence>
<proteinExistence type="inferred from homology"/>
<evidence type="ECO:0000256" key="2">
    <source>
        <dbReference type="ARBA" id="ARBA00005389"/>
    </source>
</evidence>
<dbReference type="InterPro" id="IPR001138">
    <property type="entry name" value="Zn2Cys6_DnaBD"/>
</dbReference>
<evidence type="ECO:0000256" key="4">
    <source>
        <dbReference type="ARBA" id="ARBA00023163"/>
    </source>
</evidence>
<name>A0A261XV55_9FUNG</name>
<dbReference type="GO" id="GO:0016592">
    <property type="term" value="C:mediator complex"/>
    <property type="evidence" value="ECO:0007669"/>
    <property type="project" value="InterPro"/>
</dbReference>
<dbReference type="GO" id="GO:0000981">
    <property type="term" value="F:DNA-binding transcription factor activity, RNA polymerase II-specific"/>
    <property type="evidence" value="ECO:0007669"/>
    <property type="project" value="InterPro"/>
</dbReference>
<keyword evidence="4" id="KW-0804">Transcription</keyword>
<dbReference type="GO" id="GO:0003712">
    <property type="term" value="F:transcription coregulator activity"/>
    <property type="evidence" value="ECO:0007669"/>
    <property type="project" value="InterPro"/>
</dbReference>
<dbReference type="Proteomes" id="UP000242875">
    <property type="component" value="Unassembled WGS sequence"/>
</dbReference>
<dbReference type="PROSITE" id="PS50048">
    <property type="entry name" value="ZN2_CY6_FUNGAL_2"/>
    <property type="match status" value="1"/>
</dbReference>
<feature type="domain" description="Zn(2)-C6 fungal-type" evidence="6">
    <location>
        <begin position="188"/>
        <end position="217"/>
    </location>
</feature>
<dbReference type="EMBL" id="MVBO01000176">
    <property type="protein sequence ID" value="OZJ02218.1"/>
    <property type="molecule type" value="Genomic_DNA"/>
</dbReference>
<evidence type="ECO:0000259" key="6">
    <source>
        <dbReference type="PROSITE" id="PS50048"/>
    </source>
</evidence>